<accession>A0A402CEG9</accession>
<dbReference type="InterPro" id="IPR036259">
    <property type="entry name" value="MFS_trans_sf"/>
</dbReference>
<evidence type="ECO:0000256" key="5">
    <source>
        <dbReference type="ARBA" id="ARBA00023136"/>
    </source>
</evidence>
<feature type="transmembrane region" description="Helical" evidence="6">
    <location>
        <begin position="178"/>
        <end position="197"/>
    </location>
</feature>
<comment type="caution">
    <text evidence="8">The sequence shown here is derived from an EMBL/GenBank/DDBJ whole genome shotgun (WGS) entry which is preliminary data.</text>
</comment>
<keyword evidence="2" id="KW-0813">Transport</keyword>
<feature type="transmembrane region" description="Helical" evidence="6">
    <location>
        <begin position="422"/>
        <end position="444"/>
    </location>
</feature>
<dbReference type="PANTHER" id="PTHR42718:SF9">
    <property type="entry name" value="MAJOR FACILITATOR SUPERFAMILY MULTIDRUG TRANSPORTER MFSC"/>
    <property type="match status" value="1"/>
</dbReference>
<evidence type="ECO:0000256" key="1">
    <source>
        <dbReference type="ARBA" id="ARBA00004651"/>
    </source>
</evidence>
<evidence type="ECO:0000256" key="6">
    <source>
        <dbReference type="SAM" id="Phobius"/>
    </source>
</evidence>
<evidence type="ECO:0000313" key="8">
    <source>
        <dbReference type="EMBL" id="GCE41947.1"/>
    </source>
</evidence>
<dbReference type="InterPro" id="IPR020846">
    <property type="entry name" value="MFS_dom"/>
</dbReference>
<proteinExistence type="predicted"/>
<protein>
    <submittedName>
        <fullName evidence="8">Membrane transport protein</fullName>
    </submittedName>
</protein>
<dbReference type="Pfam" id="PF07690">
    <property type="entry name" value="MFS_1"/>
    <property type="match status" value="1"/>
</dbReference>
<evidence type="ECO:0000256" key="2">
    <source>
        <dbReference type="ARBA" id="ARBA00022448"/>
    </source>
</evidence>
<feature type="domain" description="Major facilitator superfamily (MFS) profile" evidence="7">
    <location>
        <begin position="1"/>
        <end position="449"/>
    </location>
</feature>
<dbReference type="PANTHER" id="PTHR42718">
    <property type="entry name" value="MAJOR FACILITATOR SUPERFAMILY MULTIDRUG TRANSPORTER MFSC"/>
    <property type="match status" value="1"/>
</dbReference>
<sequence length="464" mass="48654">MEFGSGLLQGWYPPLLTNIGDLHGTSAASLNWVSAIFLLTSVTCVPIVAKLGDVYGHRKMLVFACSSVALGSLFVAFAPSFPVLLLGRALQAPLIAFLPLEFAIIRHRSPETAGRSIAYLIGALTGGAMIGGLLSGWLMSWIDNVMLVLLVPGIVMAACVPVAHLLVRETSVRTQRRVDWAGAALLSLGLLTFLGGVANGNAFGWTNPLILGLATVGCLILAIWVAVERHVRDPLVNFRIMAEGRLVLPMIIAALLGAQLFGSQAPSALFLRADPDTYGYGLGATAAMAGLALSLNTFGAFIGSTLSDHIARLVTPRRAVILGASVSATAYALMVVAPSSLVLFSTWLFVLGLGTGVLIGTVPSIVVDRAPEDSIGIASGIYNSSRTAAGAIAGAAFALVMSSMLTPVTIDNAQQVVTSFEAYRTIWGICGLLCVLTTSFALFLDRRAKQTDNSRPSVETVLTK</sequence>
<dbReference type="SUPFAM" id="SSF103473">
    <property type="entry name" value="MFS general substrate transporter"/>
    <property type="match status" value="1"/>
</dbReference>
<dbReference type="EMBL" id="BHYM01000048">
    <property type="protein sequence ID" value="GCE41947.1"/>
    <property type="molecule type" value="Genomic_DNA"/>
</dbReference>
<comment type="subcellular location">
    <subcellularLocation>
        <location evidence="1">Cell membrane</location>
        <topology evidence="1">Multi-pass membrane protein</topology>
    </subcellularLocation>
</comment>
<evidence type="ECO:0000256" key="3">
    <source>
        <dbReference type="ARBA" id="ARBA00022692"/>
    </source>
</evidence>
<dbReference type="AlphaFoldDB" id="A0A402CEG9"/>
<feature type="transmembrane region" description="Helical" evidence="6">
    <location>
        <begin position="347"/>
        <end position="367"/>
    </location>
</feature>
<feature type="transmembrane region" description="Helical" evidence="6">
    <location>
        <begin position="61"/>
        <end position="79"/>
    </location>
</feature>
<keyword evidence="3 6" id="KW-0812">Transmembrane</keyword>
<keyword evidence="9" id="KW-1185">Reference proteome</keyword>
<gene>
    <name evidence="8" type="ORF">Rhow_005606</name>
</gene>
<feature type="transmembrane region" description="Helical" evidence="6">
    <location>
        <begin position="247"/>
        <end position="265"/>
    </location>
</feature>
<keyword evidence="5 6" id="KW-0472">Membrane</keyword>
<evidence type="ECO:0000313" key="9">
    <source>
        <dbReference type="Proteomes" id="UP000287519"/>
    </source>
</evidence>
<reference evidence="8 9" key="1">
    <citation type="submission" date="2018-11" db="EMBL/GenBank/DDBJ databases">
        <title>Microbial catabolism of amino acid.</title>
        <authorList>
            <person name="Hibi M."/>
            <person name="Ogawa J."/>
        </authorList>
    </citation>
    <scope>NUCLEOTIDE SEQUENCE [LARGE SCALE GENOMIC DNA]</scope>
    <source>
        <strain evidence="8 9">C31-06</strain>
    </source>
</reference>
<feature type="transmembrane region" description="Helical" evidence="6">
    <location>
        <begin position="209"/>
        <end position="227"/>
    </location>
</feature>
<feature type="transmembrane region" description="Helical" evidence="6">
    <location>
        <begin position="145"/>
        <end position="166"/>
    </location>
</feature>
<feature type="transmembrane region" description="Helical" evidence="6">
    <location>
        <begin position="277"/>
        <end position="298"/>
    </location>
</feature>
<feature type="transmembrane region" description="Helical" evidence="6">
    <location>
        <begin position="117"/>
        <end position="139"/>
    </location>
</feature>
<evidence type="ECO:0000256" key="4">
    <source>
        <dbReference type="ARBA" id="ARBA00022989"/>
    </source>
</evidence>
<dbReference type="InterPro" id="IPR011701">
    <property type="entry name" value="MFS"/>
</dbReference>
<feature type="transmembrane region" description="Helical" evidence="6">
    <location>
        <begin position="30"/>
        <end position="49"/>
    </location>
</feature>
<organism evidence="8 9">
    <name type="scientific">Rhodococcus wratislaviensis</name>
    <name type="common">Tsukamurella wratislaviensis</name>
    <dbReference type="NCBI Taxonomy" id="44752"/>
    <lineage>
        <taxon>Bacteria</taxon>
        <taxon>Bacillati</taxon>
        <taxon>Actinomycetota</taxon>
        <taxon>Actinomycetes</taxon>
        <taxon>Mycobacteriales</taxon>
        <taxon>Nocardiaceae</taxon>
        <taxon>Rhodococcus</taxon>
    </lineage>
</organism>
<feature type="transmembrane region" description="Helical" evidence="6">
    <location>
        <begin position="319"/>
        <end position="341"/>
    </location>
</feature>
<evidence type="ECO:0000259" key="7">
    <source>
        <dbReference type="PROSITE" id="PS50850"/>
    </source>
</evidence>
<dbReference type="GO" id="GO:0022857">
    <property type="term" value="F:transmembrane transporter activity"/>
    <property type="evidence" value="ECO:0007669"/>
    <property type="project" value="InterPro"/>
</dbReference>
<dbReference type="GO" id="GO:0005886">
    <property type="term" value="C:plasma membrane"/>
    <property type="evidence" value="ECO:0007669"/>
    <property type="project" value="UniProtKB-SubCell"/>
</dbReference>
<dbReference type="PROSITE" id="PS50850">
    <property type="entry name" value="MFS"/>
    <property type="match status" value="1"/>
</dbReference>
<name>A0A402CEG9_RHOWR</name>
<keyword evidence="4 6" id="KW-1133">Transmembrane helix</keyword>
<feature type="transmembrane region" description="Helical" evidence="6">
    <location>
        <begin position="388"/>
        <end position="410"/>
    </location>
</feature>
<feature type="transmembrane region" description="Helical" evidence="6">
    <location>
        <begin position="85"/>
        <end position="105"/>
    </location>
</feature>
<dbReference type="Proteomes" id="UP000287519">
    <property type="component" value="Unassembled WGS sequence"/>
</dbReference>
<dbReference type="Gene3D" id="1.20.1250.20">
    <property type="entry name" value="MFS general substrate transporter like domains"/>
    <property type="match status" value="2"/>
</dbReference>